<gene>
    <name evidence="3" type="ORF">ElyMa_006719500</name>
</gene>
<dbReference type="EMBL" id="BMAT01013455">
    <property type="protein sequence ID" value="GFS13345.1"/>
    <property type="molecule type" value="Genomic_DNA"/>
</dbReference>
<dbReference type="AlphaFoldDB" id="A0AAV4ITR1"/>
<dbReference type="GO" id="GO:0005737">
    <property type="term" value="C:cytoplasm"/>
    <property type="evidence" value="ECO:0007669"/>
    <property type="project" value="TreeGrafter"/>
</dbReference>
<dbReference type="PANTHER" id="PTHR15711:SF32">
    <property type="entry name" value="RAP GTPASE ACTIVATING PROTEIN 1, ISOFORM H"/>
    <property type="match status" value="1"/>
</dbReference>
<keyword evidence="1" id="KW-0343">GTPase activation</keyword>
<organism evidence="3 4">
    <name type="scientific">Elysia marginata</name>
    <dbReference type="NCBI Taxonomy" id="1093978"/>
    <lineage>
        <taxon>Eukaryota</taxon>
        <taxon>Metazoa</taxon>
        <taxon>Spiralia</taxon>
        <taxon>Lophotrochozoa</taxon>
        <taxon>Mollusca</taxon>
        <taxon>Gastropoda</taxon>
        <taxon>Heterobranchia</taxon>
        <taxon>Euthyneura</taxon>
        <taxon>Panpulmonata</taxon>
        <taxon>Sacoglossa</taxon>
        <taxon>Placobranchoidea</taxon>
        <taxon>Plakobranchidae</taxon>
        <taxon>Elysia</taxon>
    </lineage>
</organism>
<feature type="domain" description="Rap-GAP" evidence="2">
    <location>
        <begin position="1"/>
        <end position="216"/>
    </location>
</feature>
<keyword evidence="4" id="KW-1185">Reference proteome</keyword>
<dbReference type="InterPro" id="IPR050989">
    <property type="entry name" value="Rap1_Ran_GAP"/>
</dbReference>
<dbReference type="Gene3D" id="3.40.50.11210">
    <property type="entry name" value="Rap/Ran-GAP"/>
    <property type="match status" value="1"/>
</dbReference>
<proteinExistence type="predicted"/>
<dbReference type="FunFam" id="3.40.50.11210:FF:000001">
    <property type="entry name" value="Ral GTPase-activating protein subunit alpha-1 isoform 1"/>
    <property type="match status" value="1"/>
</dbReference>
<protein>
    <submittedName>
        <fullName evidence="3">Rap1 GTPase-activating protein 1-like</fullName>
    </submittedName>
</protein>
<evidence type="ECO:0000256" key="1">
    <source>
        <dbReference type="ARBA" id="ARBA00022468"/>
    </source>
</evidence>
<reference evidence="3 4" key="1">
    <citation type="journal article" date="2021" name="Elife">
        <title>Chloroplast acquisition without the gene transfer in kleptoplastic sea slugs, Plakobranchus ocellatus.</title>
        <authorList>
            <person name="Maeda T."/>
            <person name="Takahashi S."/>
            <person name="Yoshida T."/>
            <person name="Shimamura S."/>
            <person name="Takaki Y."/>
            <person name="Nagai Y."/>
            <person name="Toyoda A."/>
            <person name="Suzuki Y."/>
            <person name="Arimoto A."/>
            <person name="Ishii H."/>
            <person name="Satoh N."/>
            <person name="Nishiyama T."/>
            <person name="Hasebe M."/>
            <person name="Maruyama T."/>
            <person name="Minagawa J."/>
            <person name="Obokata J."/>
            <person name="Shigenobu S."/>
        </authorList>
    </citation>
    <scope>NUCLEOTIDE SEQUENCE [LARGE SCALE GENOMIC DNA]</scope>
</reference>
<sequence length="339" mass="36884">MSYDEHVLTHNFKFGVIYQKKGQTSEEELFGNRTHSPALDEFLNTIGDRVQLKDFKGFRGGLDTTHCQTGAESVYTRFNGKEVMFHISTLLPYTEGDSQQLQRKRHIGNDIVAIVFQEENTPFVPDMIASHFLHCFIVVQPVTSSSEPTKYKVSVAARKDVPRFNPVIPSSTEIVSGAEFREFLLTKLINAEFACYKAEKFATLGHRTRSSLLESLYHDLHKRNLELLGLTVSGSATMTGSASSGSGKESSSRLLDSVKRAFSGKTRTASQETMAGLGGGVATSGGGGSTGKKLNGLATVGEDEKGIGSPVGTDTAFLADTKAPIIRNTNLYALRVCSR</sequence>
<dbReference type="InterPro" id="IPR035974">
    <property type="entry name" value="Rap/Ran-GAP_sf"/>
</dbReference>
<accession>A0AAV4ITR1</accession>
<dbReference type="InterPro" id="IPR000331">
    <property type="entry name" value="Rap/Ran_GAP_dom"/>
</dbReference>
<comment type="caution">
    <text evidence="3">The sequence shown here is derived from an EMBL/GenBank/DDBJ whole genome shotgun (WGS) entry which is preliminary data.</text>
</comment>
<dbReference type="GO" id="GO:0051056">
    <property type="term" value="P:regulation of small GTPase mediated signal transduction"/>
    <property type="evidence" value="ECO:0007669"/>
    <property type="project" value="InterPro"/>
</dbReference>
<evidence type="ECO:0000313" key="3">
    <source>
        <dbReference type="EMBL" id="GFS13345.1"/>
    </source>
</evidence>
<dbReference type="PANTHER" id="PTHR15711">
    <property type="entry name" value="RAP GTPASE-ACTIVATING PROTEIN"/>
    <property type="match status" value="1"/>
</dbReference>
<dbReference type="Pfam" id="PF02145">
    <property type="entry name" value="Rap_GAP"/>
    <property type="match status" value="1"/>
</dbReference>
<evidence type="ECO:0000313" key="4">
    <source>
        <dbReference type="Proteomes" id="UP000762676"/>
    </source>
</evidence>
<dbReference type="Proteomes" id="UP000762676">
    <property type="component" value="Unassembled WGS sequence"/>
</dbReference>
<name>A0AAV4ITR1_9GAST</name>
<dbReference type="SUPFAM" id="SSF111347">
    <property type="entry name" value="Rap/Ran-GAP"/>
    <property type="match status" value="1"/>
</dbReference>
<dbReference type="GO" id="GO:0005096">
    <property type="term" value="F:GTPase activator activity"/>
    <property type="evidence" value="ECO:0007669"/>
    <property type="project" value="UniProtKB-KW"/>
</dbReference>
<evidence type="ECO:0000259" key="2">
    <source>
        <dbReference type="PROSITE" id="PS50085"/>
    </source>
</evidence>
<dbReference type="PROSITE" id="PS50085">
    <property type="entry name" value="RAPGAP"/>
    <property type="match status" value="1"/>
</dbReference>